<dbReference type="VEuPathDB" id="FungiDB:BO71DRAFT_372482"/>
<dbReference type="SUPFAM" id="SSF51182">
    <property type="entry name" value="RmlC-like cupins"/>
    <property type="match status" value="2"/>
</dbReference>
<dbReference type="Proteomes" id="UP000247810">
    <property type="component" value="Unassembled WGS sequence"/>
</dbReference>
<accession>A0A319DUQ0</accession>
<keyword evidence="2" id="KW-1185">Reference proteome</keyword>
<dbReference type="InterPro" id="IPR011051">
    <property type="entry name" value="RmlC_Cupin_sf"/>
</dbReference>
<evidence type="ECO:0000313" key="1">
    <source>
        <dbReference type="EMBL" id="PYH97857.1"/>
    </source>
</evidence>
<gene>
    <name evidence="1" type="ORF">BO71DRAFT_372482</name>
</gene>
<name>A0A319DUQ0_9EURO</name>
<organism evidence="1 2">
    <name type="scientific">Aspergillus ellipticus CBS 707.79</name>
    <dbReference type="NCBI Taxonomy" id="1448320"/>
    <lineage>
        <taxon>Eukaryota</taxon>
        <taxon>Fungi</taxon>
        <taxon>Dikarya</taxon>
        <taxon>Ascomycota</taxon>
        <taxon>Pezizomycotina</taxon>
        <taxon>Eurotiomycetes</taxon>
        <taxon>Eurotiomycetidae</taxon>
        <taxon>Eurotiales</taxon>
        <taxon>Aspergillaceae</taxon>
        <taxon>Aspergillus</taxon>
        <taxon>Aspergillus subgen. Circumdati</taxon>
    </lineage>
</organism>
<proteinExistence type="predicted"/>
<dbReference type="OrthoDB" id="4489274at2759"/>
<sequence length="289" mass="32033">MEIIHSTNHPSIPLTLSHRGPGLSFKHLFKGTPHTPENYLFTLAHQTTFYSPLHRHNFDQFRFAYRGAVSLAPDILLREGELSYHPEGVAYGPQHDTEGERDVLVLQFGGASGQGYLGFEELEEAQERLKKKGGFVDGKFVENGDAENEEGGKKKKKKDGYEALWEEMAGRRLEYPAPRYGAAVVVKPEGFRWKKVGGQGEGEGAWRKLLGVFTERETVADLWRVDAGGRVEVRGCDAVQLFFVLRGQGEAGGERVEMESAVRLVPGTGVVLTSAVGMEVIRFVLPMMG</sequence>
<evidence type="ECO:0008006" key="3">
    <source>
        <dbReference type="Google" id="ProtNLM"/>
    </source>
</evidence>
<dbReference type="EMBL" id="KZ825818">
    <property type="protein sequence ID" value="PYH97857.1"/>
    <property type="molecule type" value="Genomic_DNA"/>
</dbReference>
<reference evidence="1 2" key="1">
    <citation type="submission" date="2018-02" db="EMBL/GenBank/DDBJ databases">
        <title>The genomes of Aspergillus section Nigri reveals drivers in fungal speciation.</title>
        <authorList>
            <consortium name="DOE Joint Genome Institute"/>
            <person name="Vesth T.C."/>
            <person name="Nybo J."/>
            <person name="Theobald S."/>
            <person name="Brandl J."/>
            <person name="Frisvad J.C."/>
            <person name="Nielsen K.F."/>
            <person name="Lyhne E.K."/>
            <person name="Kogle M.E."/>
            <person name="Kuo A."/>
            <person name="Riley R."/>
            <person name="Clum A."/>
            <person name="Nolan M."/>
            <person name="Lipzen A."/>
            <person name="Salamov A."/>
            <person name="Henrissat B."/>
            <person name="Wiebenga A."/>
            <person name="De vries R.P."/>
            <person name="Grigoriev I.V."/>
            <person name="Mortensen U.H."/>
            <person name="Andersen M.R."/>
            <person name="Baker S.E."/>
        </authorList>
    </citation>
    <scope>NUCLEOTIDE SEQUENCE [LARGE SCALE GENOMIC DNA]</scope>
    <source>
        <strain evidence="1 2">CBS 707.79</strain>
    </source>
</reference>
<evidence type="ECO:0000313" key="2">
    <source>
        <dbReference type="Proteomes" id="UP000247810"/>
    </source>
</evidence>
<dbReference type="AlphaFoldDB" id="A0A319DUQ0"/>
<protein>
    <recommendedName>
        <fullName evidence="3">RmlC-like cupin</fullName>
    </recommendedName>
</protein>